<keyword evidence="1" id="KW-1003">Cell membrane</keyword>
<evidence type="ECO:0000256" key="3">
    <source>
        <dbReference type="SAM" id="MobiDB-lite"/>
    </source>
</evidence>
<accession>A0A848MQX7</accession>
<gene>
    <name evidence="1 5" type="primary">ftsN</name>
    <name evidence="5" type="ORF">GW590_21720</name>
</gene>
<organism evidence="5 6">
    <name type="scientific">Rouxiella aceris</name>
    <dbReference type="NCBI Taxonomy" id="2703884"/>
    <lineage>
        <taxon>Bacteria</taxon>
        <taxon>Pseudomonadati</taxon>
        <taxon>Pseudomonadota</taxon>
        <taxon>Gammaproteobacteria</taxon>
        <taxon>Enterobacterales</taxon>
        <taxon>Yersiniaceae</taxon>
        <taxon>Rouxiella</taxon>
    </lineage>
</organism>
<dbReference type="AlphaFoldDB" id="A0A848MQX7"/>
<reference evidence="5 6" key="1">
    <citation type="submission" date="2020-01" db="EMBL/GenBank/DDBJ databases">
        <authorList>
            <person name="Lee S.D."/>
        </authorList>
    </citation>
    <scope>NUCLEOTIDE SEQUENCE [LARGE SCALE GENOMIC DNA]</scope>
    <source>
        <strain evidence="5 6">SAP-1</strain>
    </source>
</reference>
<proteinExistence type="inferred from homology"/>
<dbReference type="GO" id="GO:0043093">
    <property type="term" value="P:FtsZ-dependent cytokinesis"/>
    <property type="evidence" value="ECO:0007669"/>
    <property type="project" value="UniProtKB-UniRule"/>
</dbReference>
<feature type="compositionally biased region" description="Pro residues" evidence="3">
    <location>
        <begin position="168"/>
        <end position="181"/>
    </location>
</feature>
<comment type="similarity">
    <text evidence="1">Belongs to the FtsN family.</text>
</comment>
<keyword evidence="1" id="KW-0997">Cell inner membrane</keyword>
<protein>
    <recommendedName>
        <fullName evidence="1 2">Cell division protein FtsN</fullName>
    </recommendedName>
</protein>
<comment type="subunit">
    <text evidence="1">Interacts with FtsA via its N-terminal cytoplasmic domain.</text>
</comment>
<feature type="compositionally biased region" description="Polar residues" evidence="3">
    <location>
        <begin position="128"/>
        <end position="162"/>
    </location>
</feature>
<feature type="disulfide bond" evidence="1">
    <location>
        <begin position="273"/>
        <end position="333"/>
    </location>
</feature>
<evidence type="ECO:0000256" key="2">
    <source>
        <dbReference type="NCBIfam" id="TIGR02223"/>
    </source>
</evidence>
<keyword evidence="1" id="KW-0717">Septation</keyword>
<feature type="compositionally biased region" description="Polar residues" evidence="3">
    <location>
        <begin position="93"/>
        <end position="112"/>
    </location>
</feature>
<keyword evidence="1 5" id="KW-0132">Cell division</keyword>
<reference evidence="5 6" key="2">
    <citation type="submission" date="2020-06" db="EMBL/GenBank/DDBJ databases">
        <title>Polyphasic characterization of a Rahnella strain isolated from tree sap.</title>
        <authorList>
            <person name="Kim I.S."/>
        </authorList>
    </citation>
    <scope>NUCLEOTIDE SEQUENCE [LARGE SCALE GENOMIC DNA]</scope>
    <source>
        <strain evidence="5 6">SAP-1</strain>
    </source>
</reference>
<dbReference type="NCBIfam" id="TIGR02223">
    <property type="entry name" value="ftsN"/>
    <property type="match status" value="1"/>
</dbReference>
<dbReference type="EMBL" id="JAADJU010000014">
    <property type="protein sequence ID" value="NMP29469.1"/>
    <property type="molecule type" value="Genomic_DNA"/>
</dbReference>
<dbReference type="GO" id="GO:0032153">
    <property type="term" value="C:cell division site"/>
    <property type="evidence" value="ECO:0007669"/>
    <property type="project" value="UniProtKB-UniRule"/>
</dbReference>
<evidence type="ECO:0000256" key="1">
    <source>
        <dbReference type="HAMAP-Rule" id="MF_02039"/>
    </source>
</evidence>
<dbReference type="PROSITE" id="PS51724">
    <property type="entry name" value="SPOR"/>
    <property type="match status" value="1"/>
</dbReference>
<dbReference type="InterPro" id="IPR052521">
    <property type="entry name" value="Cell_div_SPOR-domain"/>
</dbReference>
<evidence type="ECO:0000313" key="6">
    <source>
        <dbReference type="Proteomes" id="UP000585363"/>
    </source>
</evidence>
<comment type="function">
    <text evidence="1">Essential cell division protein that activates septal peptidoglycan synthesis and constriction of the cell. Acts on both sides of the membrane, via interaction with FtsA in the cytoplasm and interaction with the FtsQBL complex in the periplasm. These interactions may induce a conformational switch in both FtsA and FtsQBL, leading to septal peptidoglycan synthesis by FtsI and associated synthases.</text>
</comment>
<dbReference type="InterPro" id="IPR007730">
    <property type="entry name" value="SPOR-like_dom"/>
</dbReference>
<dbReference type="PANTHER" id="PTHR38687">
    <property type="entry name" value="CELL DIVISION PROTEIN DEDD-RELATED"/>
    <property type="match status" value="1"/>
</dbReference>
<keyword evidence="1" id="KW-0812">Transmembrane</keyword>
<keyword evidence="1" id="KW-0131">Cell cycle</keyword>
<comment type="caution">
    <text evidence="5">The sequence shown here is derived from an EMBL/GenBank/DDBJ whole genome shotgun (WGS) entry which is preliminary data.</text>
</comment>
<dbReference type="Gene3D" id="3.30.70.1070">
    <property type="entry name" value="Sporulation related repeat"/>
    <property type="match status" value="1"/>
</dbReference>
<dbReference type="HAMAP" id="MF_02039">
    <property type="entry name" value="FtsN_entero"/>
    <property type="match status" value="1"/>
</dbReference>
<evidence type="ECO:0000259" key="4">
    <source>
        <dbReference type="PROSITE" id="PS51724"/>
    </source>
</evidence>
<keyword evidence="1" id="KW-0472">Membrane</keyword>
<sequence>MAQKDYVSRGRSGARRKKSTSRKKSSSPMIPKTMVVFAVAVVVVFIGGLYFITHNKSEEAQILPAHAPRPGNGLPPKPAERWRYIKELENRQMGVQTPTEPTSGGDVSSKTQLTPEQRQLLEQMQADMRQTPTQLSEVPYNDPTQVSRTQAAKQQSSQPTFMQQPVRAPQPQPTPTQPRPRPVQVAPQATITQSKPVVTQPKPVVVQPKPVVTQPRAMITQAKPEHIKPQQPASVQAAPAAAPAVIAEKPAEKPKEAEKPKDQPKSQRFLLQCGSFHGTDQAESYRAKLAFEGFEGRVTTSGGWNRVVIGPYNNRAGADGTLSRLKNSGITGCIPLPVGG</sequence>
<keyword evidence="1" id="KW-1133">Transmembrane helix</keyword>
<feature type="compositionally biased region" description="Basic residues" evidence="3">
    <location>
        <begin position="12"/>
        <end position="25"/>
    </location>
</feature>
<dbReference type="InterPro" id="IPR011930">
    <property type="entry name" value="FtsN"/>
</dbReference>
<dbReference type="GO" id="GO:0005886">
    <property type="term" value="C:plasma membrane"/>
    <property type="evidence" value="ECO:0007669"/>
    <property type="project" value="UniProtKB-SubCell"/>
</dbReference>
<dbReference type="Proteomes" id="UP000585363">
    <property type="component" value="Unassembled WGS sequence"/>
</dbReference>
<feature type="region of interest" description="Disordered" evidence="3">
    <location>
        <begin position="90"/>
        <end position="112"/>
    </location>
</feature>
<keyword evidence="1" id="KW-1015">Disulfide bond</keyword>
<dbReference type="InterPro" id="IPR036680">
    <property type="entry name" value="SPOR-like_sf"/>
</dbReference>
<feature type="region of interest" description="Disordered" evidence="3">
    <location>
        <begin position="1"/>
        <end position="28"/>
    </location>
</feature>
<comment type="subcellular location">
    <subcellularLocation>
        <location evidence="1">Cell inner membrane</location>
        <topology evidence="1">Single-pass type II membrane protein</topology>
    </subcellularLocation>
    <text evidence="1">Localizes to the septum. Localizes to the midcell via interaction with the early cell division protein FtsA and via the periplasmic SPOR domain.</text>
</comment>
<evidence type="ECO:0000313" key="5">
    <source>
        <dbReference type="EMBL" id="NMP29469.1"/>
    </source>
</evidence>
<feature type="domain" description="SPOR" evidence="4">
    <location>
        <begin position="263"/>
        <end position="337"/>
    </location>
</feature>
<feature type="region of interest" description="Disordered" evidence="3">
    <location>
        <begin position="128"/>
        <end position="188"/>
    </location>
</feature>
<feature type="transmembrane region" description="Helical" evidence="1">
    <location>
        <begin position="33"/>
        <end position="52"/>
    </location>
</feature>
<dbReference type="GO" id="GO:0000917">
    <property type="term" value="P:division septum assembly"/>
    <property type="evidence" value="ECO:0007669"/>
    <property type="project" value="UniProtKB-KW"/>
</dbReference>
<dbReference type="Pfam" id="PF05036">
    <property type="entry name" value="SPOR"/>
    <property type="match status" value="1"/>
</dbReference>
<keyword evidence="6" id="KW-1185">Reference proteome</keyword>
<dbReference type="GO" id="GO:0042834">
    <property type="term" value="F:peptidoglycan binding"/>
    <property type="evidence" value="ECO:0007669"/>
    <property type="project" value="InterPro"/>
</dbReference>
<name>A0A848MQX7_9GAMM</name>
<dbReference type="SUPFAM" id="SSF110997">
    <property type="entry name" value="Sporulation related repeat"/>
    <property type="match status" value="1"/>
</dbReference>
<dbReference type="RefSeq" id="WP_169405178.1">
    <property type="nucleotide sequence ID" value="NZ_JAADJU010000014.1"/>
</dbReference>
<dbReference type="PANTHER" id="PTHR38687:SF2">
    <property type="entry name" value="CELL DIVISION PROTEIN FTSN"/>
    <property type="match status" value="1"/>
</dbReference>